<comment type="cofactor">
    <cofactor evidence="1 8">
        <name>heme</name>
        <dbReference type="ChEBI" id="CHEBI:30413"/>
    </cofactor>
</comment>
<evidence type="ECO:0000256" key="2">
    <source>
        <dbReference type="ARBA" id="ARBA00010617"/>
    </source>
</evidence>
<keyword evidence="7 9" id="KW-0503">Monooxygenase</keyword>
<organism evidence="10 11">
    <name type="scientific">Laodelphax striatellus</name>
    <name type="common">Small brown planthopper</name>
    <name type="synonym">Delphax striatella</name>
    <dbReference type="NCBI Taxonomy" id="195883"/>
    <lineage>
        <taxon>Eukaryota</taxon>
        <taxon>Metazoa</taxon>
        <taxon>Ecdysozoa</taxon>
        <taxon>Arthropoda</taxon>
        <taxon>Hexapoda</taxon>
        <taxon>Insecta</taxon>
        <taxon>Pterygota</taxon>
        <taxon>Neoptera</taxon>
        <taxon>Paraneoptera</taxon>
        <taxon>Hemiptera</taxon>
        <taxon>Auchenorrhyncha</taxon>
        <taxon>Fulgoroidea</taxon>
        <taxon>Delphacidae</taxon>
        <taxon>Criomorphinae</taxon>
        <taxon>Laodelphax</taxon>
    </lineage>
</organism>
<dbReference type="OrthoDB" id="1055148at2759"/>
<dbReference type="GO" id="GO:0005737">
    <property type="term" value="C:cytoplasm"/>
    <property type="evidence" value="ECO:0007669"/>
    <property type="project" value="TreeGrafter"/>
</dbReference>
<accession>A0A482XT52</accession>
<sequence>MWLEIAVICVLILLYFFSRDIKPRHFPPGPKWFPFVGNLFEFLQLHKKLTYVHLVWQYWSDIYGPILGVKLGLDRIVIISDYKRAIEVMALNEYEGRPDGFIFRLRALGKRLGVVFTDGPFGLEQRKFCLKQLKLNGFGKSSMEDRISQEVSEFTSYITSKCGKGPQDIYHTINVHVMNVLWSMISGKRFSHTDEKMAMLLQQIHKSFCLQDMTGGILNQVPIYRFFGEGKQIFNKHKHVVSLLNSFLKETIDEHKTKLDPQSINDVIDAYLLEIQRRNSENDFSFTEEQLIVTLVDLFMAGSDTTTNTISFLVQMLIQHPEVQERAQTEIDSICKGREVCLADRKQLNYVEAVIMEVQRFCNVAPLTIPHRTKKQVNLEEFIIPQDTTVLVNLYSIHMDKKFWKDPENFRPERFLDSEGRVKFIDRLIPFGTGRRRCLGETLGRASVFKFVTTILKNFNVTASDENAKRFRPIDGAILFPSPFTVEITPRTPLF</sequence>
<evidence type="ECO:0000256" key="1">
    <source>
        <dbReference type="ARBA" id="ARBA00001971"/>
    </source>
</evidence>
<dbReference type="GO" id="GO:0016712">
    <property type="term" value="F:oxidoreductase activity, acting on paired donors, with incorporation or reduction of molecular oxygen, reduced flavin or flavoprotein as one donor, and incorporation of one atom of oxygen"/>
    <property type="evidence" value="ECO:0007669"/>
    <property type="project" value="TreeGrafter"/>
</dbReference>
<feature type="binding site" description="axial binding residue" evidence="8">
    <location>
        <position position="438"/>
    </location>
    <ligand>
        <name>heme</name>
        <dbReference type="ChEBI" id="CHEBI:30413"/>
    </ligand>
    <ligandPart>
        <name>Fe</name>
        <dbReference type="ChEBI" id="CHEBI:18248"/>
    </ligandPart>
</feature>
<dbReference type="GO" id="GO:0020037">
    <property type="term" value="F:heme binding"/>
    <property type="evidence" value="ECO:0007669"/>
    <property type="project" value="InterPro"/>
</dbReference>
<protein>
    <recommendedName>
        <fullName evidence="12">Cytochrome P450</fullName>
    </recommendedName>
</protein>
<keyword evidence="3 8" id="KW-0349">Heme</keyword>
<evidence type="ECO:0000256" key="8">
    <source>
        <dbReference type="PIRSR" id="PIRSR602401-1"/>
    </source>
</evidence>
<comment type="caution">
    <text evidence="10">The sequence shown here is derived from an EMBL/GenBank/DDBJ whole genome shotgun (WGS) entry which is preliminary data.</text>
</comment>
<evidence type="ECO:0000256" key="9">
    <source>
        <dbReference type="RuleBase" id="RU000461"/>
    </source>
</evidence>
<keyword evidence="4 8" id="KW-0479">Metal-binding</keyword>
<dbReference type="PANTHER" id="PTHR24300:SF376">
    <property type="entry name" value="CYTOCHROME P450 15A1"/>
    <property type="match status" value="1"/>
</dbReference>
<dbReference type="Gene3D" id="1.10.630.10">
    <property type="entry name" value="Cytochrome P450"/>
    <property type="match status" value="1"/>
</dbReference>
<dbReference type="Pfam" id="PF00067">
    <property type="entry name" value="p450"/>
    <property type="match status" value="1"/>
</dbReference>
<dbReference type="EMBL" id="QKKF02002849">
    <property type="protein sequence ID" value="RZF48101.1"/>
    <property type="molecule type" value="Genomic_DNA"/>
</dbReference>
<evidence type="ECO:0000256" key="4">
    <source>
        <dbReference type="ARBA" id="ARBA00022723"/>
    </source>
</evidence>
<keyword evidence="5 9" id="KW-0560">Oxidoreductase</keyword>
<dbReference type="InterPro" id="IPR002401">
    <property type="entry name" value="Cyt_P450_E_grp-I"/>
</dbReference>
<evidence type="ECO:0008006" key="12">
    <source>
        <dbReference type="Google" id="ProtNLM"/>
    </source>
</evidence>
<evidence type="ECO:0000256" key="7">
    <source>
        <dbReference type="ARBA" id="ARBA00023033"/>
    </source>
</evidence>
<dbReference type="PRINTS" id="PR00463">
    <property type="entry name" value="EP450I"/>
</dbReference>
<evidence type="ECO:0000256" key="6">
    <source>
        <dbReference type="ARBA" id="ARBA00023004"/>
    </source>
</evidence>
<dbReference type="InterPro" id="IPR050182">
    <property type="entry name" value="Cytochrome_P450_fam2"/>
</dbReference>
<dbReference type="InParanoid" id="A0A482XT52"/>
<evidence type="ECO:0000256" key="5">
    <source>
        <dbReference type="ARBA" id="ARBA00023002"/>
    </source>
</evidence>
<dbReference type="PANTHER" id="PTHR24300">
    <property type="entry name" value="CYTOCHROME P450 508A4-RELATED"/>
    <property type="match status" value="1"/>
</dbReference>
<dbReference type="GO" id="GO:0006805">
    <property type="term" value="P:xenobiotic metabolic process"/>
    <property type="evidence" value="ECO:0007669"/>
    <property type="project" value="TreeGrafter"/>
</dbReference>
<comment type="similarity">
    <text evidence="2 9">Belongs to the cytochrome P450 family.</text>
</comment>
<proteinExistence type="inferred from homology"/>
<name>A0A482XT52_LAOST</name>
<dbReference type="InterPro" id="IPR017972">
    <property type="entry name" value="Cyt_P450_CS"/>
</dbReference>
<dbReference type="PROSITE" id="PS00086">
    <property type="entry name" value="CYTOCHROME_P450"/>
    <property type="match status" value="1"/>
</dbReference>
<dbReference type="PRINTS" id="PR00385">
    <property type="entry name" value="P450"/>
</dbReference>
<dbReference type="GO" id="GO:0005506">
    <property type="term" value="F:iron ion binding"/>
    <property type="evidence" value="ECO:0007669"/>
    <property type="project" value="InterPro"/>
</dbReference>
<keyword evidence="6 8" id="KW-0408">Iron</keyword>
<dbReference type="FunFam" id="1.10.630.10:FF:000036">
    <property type="entry name" value="CYtochrome P450 family"/>
    <property type="match status" value="1"/>
</dbReference>
<evidence type="ECO:0000313" key="10">
    <source>
        <dbReference type="EMBL" id="RZF48101.1"/>
    </source>
</evidence>
<dbReference type="InterPro" id="IPR036396">
    <property type="entry name" value="Cyt_P450_sf"/>
</dbReference>
<evidence type="ECO:0000256" key="3">
    <source>
        <dbReference type="ARBA" id="ARBA00022617"/>
    </source>
</evidence>
<dbReference type="GO" id="GO:0008395">
    <property type="term" value="F:steroid hydroxylase activity"/>
    <property type="evidence" value="ECO:0007669"/>
    <property type="project" value="TreeGrafter"/>
</dbReference>
<evidence type="ECO:0000313" key="11">
    <source>
        <dbReference type="Proteomes" id="UP000291343"/>
    </source>
</evidence>
<keyword evidence="11" id="KW-1185">Reference proteome</keyword>
<dbReference type="Proteomes" id="UP000291343">
    <property type="component" value="Unassembled WGS sequence"/>
</dbReference>
<dbReference type="SMR" id="A0A482XT52"/>
<gene>
    <name evidence="10" type="ORF">LSTR_LSTR002167</name>
</gene>
<reference evidence="10 11" key="1">
    <citation type="journal article" date="2017" name="Gigascience">
        <title>Genome sequence of the small brown planthopper, Laodelphax striatellus.</title>
        <authorList>
            <person name="Zhu J."/>
            <person name="Jiang F."/>
            <person name="Wang X."/>
            <person name="Yang P."/>
            <person name="Bao Y."/>
            <person name="Zhao W."/>
            <person name="Wang W."/>
            <person name="Lu H."/>
            <person name="Wang Q."/>
            <person name="Cui N."/>
            <person name="Li J."/>
            <person name="Chen X."/>
            <person name="Luo L."/>
            <person name="Yu J."/>
            <person name="Kang L."/>
            <person name="Cui F."/>
        </authorList>
    </citation>
    <scope>NUCLEOTIDE SEQUENCE [LARGE SCALE GENOMIC DNA]</scope>
    <source>
        <strain evidence="10">Lst14</strain>
    </source>
</reference>
<dbReference type="STRING" id="195883.A0A482XT52"/>
<dbReference type="AlphaFoldDB" id="A0A482XT52"/>
<dbReference type="GO" id="GO:0006082">
    <property type="term" value="P:organic acid metabolic process"/>
    <property type="evidence" value="ECO:0007669"/>
    <property type="project" value="TreeGrafter"/>
</dbReference>
<dbReference type="InterPro" id="IPR001128">
    <property type="entry name" value="Cyt_P450"/>
</dbReference>
<dbReference type="SUPFAM" id="SSF48264">
    <property type="entry name" value="Cytochrome P450"/>
    <property type="match status" value="1"/>
</dbReference>